<evidence type="ECO:0000256" key="3">
    <source>
        <dbReference type="ARBA" id="ARBA00022777"/>
    </source>
</evidence>
<dbReference type="PANTHER" id="PTHR43320:SF3">
    <property type="entry name" value="CARBOHYDRATE KINASE PFKB DOMAIN-CONTAINING PROTEIN"/>
    <property type="match status" value="1"/>
</dbReference>
<dbReference type="InterPro" id="IPR029056">
    <property type="entry name" value="Ribokinase-like"/>
</dbReference>
<evidence type="ECO:0000256" key="2">
    <source>
        <dbReference type="ARBA" id="ARBA00022679"/>
    </source>
</evidence>
<dbReference type="Gene3D" id="3.40.1190.20">
    <property type="match status" value="1"/>
</dbReference>
<dbReference type="PANTHER" id="PTHR43320">
    <property type="entry name" value="SUGAR KINASE"/>
    <property type="match status" value="1"/>
</dbReference>
<protein>
    <submittedName>
        <fullName evidence="5">Unannotated protein</fullName>
    </submittedName>
</protein>
<dbReference type="CDD" id="cd01168">
    <property type="entry name" value="adenosine_kinase"/>
    <property type="match status" value="1"/>
</dbReference>
<keyword evidence="3" id="KW-0418">Kinase</keyword>
<dbReference type="GO" id="GO:0016301">
    <property type="term" value="F:kinase activity"/>
    <property type="evidence" value="ECO:0007669"/>
    <property type="project" value="UniProtKB-KW"/>
</dbReference>
<comment type="similarity">
    <text evidence="1">Belongs to the carbohydrate kinase PfkB family.</text>
</comment>
<dbReference type="EMBL" id="CAEZWE010000033">
    <property type="protein sequence ID" value="CAB4653652.1"/>
    <property type="molecule type" value="Genomic_DNA"/>
</dbReference>
<feature type="domain" description="Carbohydrate kinase PfkB" evidence="4">
    <location>
        <begin position="62"/>
        <end position="333"/>
    </location>
</feature>
<dbReference type="SUPFAM" id="SSF53613">
    <property type="entry name" value="Ribokinase-like"/>
    <property type="match status" value="1"/>
</dbReference>
<name>A0A6J6KW04_9ZZZZ</name>
<proteinExistence type="inferred from homology"/>
<accession>A0A6J6KW04</accession>
<gene>
    <name evidence="5" type="ORF">UFOPK2169_00935</name>
</gene>
<organism evidence="5">
    <name type="scientific">freshwater metagenome</name>
    <dbReference type="NCBI Taxonomy" id="449393"/>
    <lineage>
        <taxon>unclassified sequences</taxon>
        <taxon>metagenomes</taxon>
        <taxon>ecological metagenomes</taxon>
    </lineage>
</organism>
<dbReference type="InterPro" id="IPR052700">
    <property type="entry name" value="Carb_kinase_PfkB-like"/>
</dbReference>
<dbReference type="InterPro" id="IPR011611">
    <property type="entry name" value="PfkB_dom"/>
</dbReference>
<keyword evidence="2" id="KW-0808">Transferase</keyword>
<dbReference type="Pfam" id="PF00294">
    <property type="entry name" value="PfkB"/>
    <property type="match status" value="1"/>
</dbReference>
<reference evidence="5" key="1">
    <citation type="submission" date="2020-05" db="EMBL/GenBank/DDBJ databases">
        <authorList>
            <person name="Chiriac C."/>
            <person name="Salcher M."/>
            <person name="Ghai R."/>
            <person name="Kavagutti S V."/>
        </authorList>
    </citation>
    <scope>NUCLEOTIDE SEQUENCE</scope>
</reference>
<dbReference type="InterPro" id="IPR002173">
    <property type="entry name" value="Carboh/pur_kinase_PfkB_CS"/>
</dbReference>
<sequence>MPRQHPFTAHVPALVNKEGILYDVVGIGNALVDMIAMVDDAFLTSQSMIKGSMALIETDRAVQLTTAVGTTTRTSGGSGANTIAGIASLGGEVAFIGKVSNDDLGQEFASDMVSMGVEFLSGGAASDIPTGRCIIAVTPDAQRTMNTYLGVSTLLAFDDVDASIVAAGAVLYLEGYLFDRDEAKHAFRQAASLAHSHGRVVALTLSDAFCVDRHRSDFRALVRDEIDVLFANEDELKSLYEVDDFDEAVSLLRHDCHIAAITRSEKGSVIVTRDDVHAVPAAPVEAVVDTTGAGDLFAAGFLRGLTQGKDLTSCARIGAIAAAEVISHVGPRPLVPLIDLLPNDLR</sequence>
<evidence type="ECO:0000259" key="4">
    <source>
        <dbReference type="Pfam" id="PF00294"/>
    </source>
</evidence>
<evidence type="ECO:0000256" key="1">
    <source>
        <dbReference type="ARBA" id="ARBA00010688"/>
    </source>
</evidence>
<dbReference type="PROSITE" id="PS00584">
    <property type="entry name" value="PFKB_KINASES_2"/>
    <property type="match status" value="1"/>
</dbReference>
<evidence type="ECO:0000313" key="5">
    <source>
        <dbReference type="EMBL" id="CAB4653652.1"/>
    </source>
</evidence>
<dbReference type="AlphaFoldDB" id="A0A6J6KW04"/>